<keyword evidence="13" id="KW-1185">Reference proteome</keyword>
<dbReference type="SUPFAM" id="SSF51261">
    <property type="entry name" value="Duplicated hybrid motif"/>
    <property type="match status" value="1"/>
</dbReference>
<evidence type="ECO:0000259" key="9">
    <source>
        <dbReference type="Pfam" id="PF01551"/>
    </source>
</evidence>
<evidence type="ECO:0000256" key="1">
    <source>
        <dbReference type="ARBA" id="ARBA00001947"/>
    </source>
</evidence>
<dbReference type="CDD" id="cd12797">
    <property type="entry name" value="M23_peptidase"/>
    <property type="match status" value="1"/>
</dbReference>
<evidence type="ECO:0000256" key="7">
    <source>
        <dbReference type="ARBA" id="ARBA00023049"/>
    </source>
</evidence>
<dbReference type="KEGG" id="hmi:soil367_02660"/>
<dbReference type="PANTHER" id="PTHR21666">
    <property type="entry name" value="PEPTIDASE-RELATED"/>
    <property type="match status" value="1"/>
</dbReference>
<keyword evidence="3" id="KW-0645">Protease</keyword>
<feature type="compositionally biased region" description="Low complexity" evidence="8">
    <location>
        <begin position="103"/>
        <end position="114"/>
    </location>
</feature>
<keyword evidence="7" id="KW-0482">Metalloprotease</keyword>
<dbReference type="GO" id="GO:0004222">
    <property type="term" value="F:metalloendopeptidase activity"/>
    <property type="evidence" value="ECO:0007669"/>
    <property type="project" value="TreeGrafter"/>
</dbReference>
<evidence type="ECO:0000259" key="10">
    <source>
        <dbReference type="Pfam" id="PF04225"/>
    </source>
</evidence>
<reference evidence="12 13" key="1">
    <citation type="submission" date="2018-07" db="EMBL/GenBank/DDBJ databases">
        <title>Marsedoiliclastica nanhaica gen. nov. sp. nov., a novel marine hydrocarbonoclastic bacterium isolated from an in-situ enriched hydrocarbon-degrading consortium in deep-sea sediment.</title>
        <authorList>
            <person name="Dong C."/>
            <person name="Ma T."/>
            <person name="Liu R."/>
            <person name="Shao Z."/>
        </authorList>
    </citation>
    <scope>NUCLEOTIDE SEQUENCE [LARGE SCALE GENOMIC DNA]</scope>
    <source>
        <strain evidence="13">soil36-7</strain>
    </source>
</reference>
<evidence type="ECO:0000256" key="3">
    <source>
        <dbReference type="ARBA" id="ARBA00022670"/>
    </source>
</evidence>
<dbReference type="Pfam" id="PF19425">
    <property type="entry name" value="Csd3_N2"/>
    <property type="match status" value="1"/>
</dbReference>
<evidence type="ECO:0000256" key="8">
    <source>
        <dbReference type="SAM" id="MobiDB-lite"/>
    </source>
</evidence>
<keyword evidence="5" id="KW-0378">Hydrolase</keyword>
<dbReference type="InterPro" id="IPR007340">
    <property type="entry name" value="LysM_Opacity-associatedA"/>
</dbReference>
<comment type="subcellular location">
    <subcellularLocation>
        <location evidence="2">Cell envelope</location>
    </subcellularLocation>
</comment>
<evidence type="ECO:0000256" key="6">
    <source>
        <dbReference type="ARBA" id="ARBA00022833"/>
    </source>
</evidence>
<evidence type="ECO:0000313" key="13">
    <source>
        <dbReference type="Proteomes" id="UP000298049"/>
    </source>
</evidence>
<keyword evidence="4" id="KW-0479">Metal-binding</keyword>
<dbReference type="Gene3D" id="3.10.450.350">
    <property type="match status" value="2"/>
</dbReference>
<feature type="domain" description="Opacity-associated protein A LysM-like" evidence="10">
    <location>
        <begin position="127"/>
        <end position="207"/>
    </location>
</feature>
<dbReference type="InterPro" id="IPR045834">
    <property type="entry name" value="Csd3_N2"/>
</dbReference>
<comment type="cofactor">
    <cofactor evidence="1">
        <name>Zn(2+)</name>
        <dbReference type="ChEBI" id="CHEBI:29105"/>
    </cofactor>
</comment>
<proteinExistence type="predicted"/>
<dbReference type="Proteomes" id="UP000298049">
    <property type="component" value="Chromosome"/>
</dbReference>
<protein>
    <submittedName>
        <fullName evidence="12">Peptidase M23</fullName>
    </submittedName>
</protein>
<sequence>MLKQFPKTHLVAACGFVALAAAGLMIGPSSGVEAQRVSVTMDLESGTLKPITQLKAASAERTEVTKPVAAFAVTPAPVAAPAEVIAEYTAKPADEVQAEKTGAADPAPAVAQSAKKSPVIDVPPELSWKTFTVKAGDTLSTIFRKAGFNDALMYKVIQGEGKKLARLFKGDEIRFGTTKGELQEIVLVKSRTENLRTRLTDGGFVTEKEVRAPDVELRFAAGTIENSLFIAGKKAGLDSSTTMEMAAIFGWDIDFVYDIRKGDKFDVLYEKQYLDGEEIGNGRVLAANFVNQGRKITAILYTDETGKSAYYTPDGKSVQKAFLRAPIDARISSSFNLQRRHPVLNVVRPHQGTDYAAATGSPIMAAGDGRVRFAGWKGGYGRTIVLQHGDGITTLYAHLSKLGKGIANGKTVKQGQTIGYVGSSGMVTGPHLHYEFRLNGSPRNSRTVKLPDAAPVPKQEVAKFKAYANRLVARLDTQSADTQLALADEE</sequence>
<feature type="domain" description="Csd3-like second N-terminal" evidence="11">
    <location>
        <begin position="220"/>
        <end position="336"/>
    </location>
</feature>
<dbReference type="InterPro" id="IPR016047">
    <property type="entry name" value="M23ase_b-sheet_dom"/>
</dbReference>
<keyword evidence="6" id="KW-0862">Zinc</keyword>
<dbReference type="GO" id="GO:0046872">
    <property type="term" value="F:metal ion binding"/>
    <property type="evidence" value="ECO:0007669"/>
    <property type="project" value="UniProtKB-KW"/>
</dbReference>
<accession>A0A4P7XDP9</accession>
<dbReference type="OrthoDB" id="9805070at2"/>
<dbReference type="Pfam" id="PF04225">
    <property type="entry name" value="LysM_OapA"/>
    <property type="match status" value="1"/>
</dbReference>
<dbReference type="Gene3D" id="2.70.70.10">
    <property type="entry name" value="Glucose Permease (Domain IIA)"/>
    <property type="match status" value="1"/>
</dbReference>
<dbReference type="EMBL" id="CP031093">
    <property type="protein sequence ID" value="QCF24936.1"/>
    <property type="molecule type" value="Genomic_DNA"/>
</dbReference>
<evidence type="ECO:0000259" key="11">
    <source>
        <dbReference type="Pfam" id="PF19425"/>
    </source>
</evidence>
<evidence type="ECO:0000256" key="4">
    <source>
        <dbReference type="ARBA" id="ARBA00022723"/>
    </source>
</evidence>
<feature type="region of interest" description="Disordered" evidence="8">
    <location>
        <begin position="96"/>
        <end position="116"/>
    </location>
</feature>
<dbReference type="InterPro" id="IPR011055">
    <property type="entry name" value="Dup_hybrid_motif"/>
</dbReference>
<evidence type="ECO:0000256" key="2">
    <source>
        <dbReference type="ARBA" id="ARBA00004196"/>
    </source>
</evidence>
<dbReference type="Pfam" id="PF01551">
    <property type="entry name" value="Peptidase_M23"/>
    <property type="match status" value="1"/>
</dbReference>
<feature type="domain" description="M23ase beta-sheet core" evidence="9">
    <location>
        <begin position="349"/>
        <end position="444"/>
    </location>
</feature>
<gene>
    <name evidence="12" type="ORF">soil367_02660</name>
</gene>
<dbReference type="InterPro" id="IPR050570">
    <property type="entry name" value="Cell_wall_metabolism_enzyme"/>
</dbReference>
<name>A0A4P7XDP9_9ALTE</name>
<evidence type="ECO:0000256" key="5">
    <source>
        <dbReference type="ARBA" id="ARBA00022801"/>
    </source>
</evidence>
<evidence type="ECO:0000313" key="12">
    <source>
        <dbReference type="EMBL" id="QCF24936.1"/>
    </source>
</evidence>
<dbReference type="GO" id="GO:0030313">
    <property type="term" value="C:cell envelope"/>
    <property type="evidence" value="ECO:0007669"/>
    <property type="project" value="UniProtKB-SubCell"/>
</dbReference>
<dbReference type="AlphaFoldDB" id="A0A4P7XDP9"/>
<dbReference type="PANTHER" id="PTHR21666:SF288">
    <property type="entry name" value="CELL DIVISION PROTEIN YTFB"/>
    <property type="match status" value="1"/>
</dbReference>
<dbReference type="GO" id="GO:0042834">
    <property type="term" value="F:peptidoglycan binding"/>
    <property type="evidence" value="ECO:0007669"/>
    <property type="project" value="InterPro"/>
</dbReference>
<dbReference type="GO" id="GO:0006508">
    <property type="term" value="P:proteolysis"/>
    <property type="evidence" value="ECO:0007669"/>
    <property type="project" value="UniProtKB-KW"/>
</dbReference>
<organism evidence="12 13">
    <name type="scientific">Hydrocarboniclastica marina</name>
    <dbReference type="NCBI Taxonomy" id="2259620"/>
    <lineage>
        <taxon>Bacteria</taxon>
        <taxon>Pseudomonadati</taxon>
        <taxon>Pseudomonadota</taxon>
        <taxon>Gammaproteobacteria</taxon>
        <taxon>Alteromonadales</taxon>
        <taxon>Alteromonadaceae</taxon>
        <taxon>Hydrocarboniclastica</taxon>
    </lineage>
</organism>